<comment type="caution">
    <text evidence="1">The sequence shown here is derived from an EMBL/GenBank/DDBJ whole genome shotgun (WGS) entry which is preliminary data.</text>
</comment>
<keyword evidence="2" id="KW-1185">Reference proteome</keyword>
<sequence>MTDPRQPITGTADSSTEGVTVMDGNNLLGDYSVSGGTWTCVPTKDWTGGSHTVSATAWYKAPFDEGYGHVDSEPRYVAFDVPLPPPAAPVISSPLEGATVTEPRQQVTGTADPGVETVTLTDEGNPQLPGEAHVTGTTWTYTPTTDWTPGPHTITATAHRSGLHSPPSAPRDFSVRTPSSTVSVELVDPLADHQAVPVDYAFTHRLDVHITENDDDVRMLPITFTINGSTGSEFGTGATTYPSRTDDNGVAAATTLYAGEKQGSFTVTVTSPERADVHKDIHLTVQPRS</sequence>
<dbReference type="Gene3D" id="2.60.40.10">
    <property type="entry name" value="Immunoglobulins"/>
    <property type="match status" value="2"/>
</dbReference>
<evidence type="ECO:0008006" key="3">
    <source>
        <dbReference type="Google" id="ProtNLM"/>
    </source>
</evidence>
<evidence type="ECO:0000313" key="1">
    <source>
        <dbReference type="EMBL" id="GAA1171600.1"/>
    </source>
</evidence>
<dbReference type="InterPro" id="IPR013783">
    <property type="entry name" value="Ig-like_fold"/>
</dbReference>
<organism evidence="1 2">
    <name type="scientific">Streptomyces hebeiensis</name>
    <dbReference type="NCBI Taxonomy" id="229486"/>
    <lineage>
        <taxon>Bacteria</taxon>
        <taxon>Bacillati</taxon>
        <taxon>Actinomycetota</taxon>
        <taxon>Actinomycetes</taxon>
        <taxon>Kitasatosporales</taxon>
        <taxon>Streptomycetaceae</taxon>
        <taxon>Streptomyces</taxon>
    </lineage>
</organism>
<gene>
    <name evidence="1" type="ORF">GCM10009654_31000</name>
</gene>
<evidence type="ECO:0000313" key="2">
    <source>
        <dbReference type="Proteomes" id="UP001501371"/>
    </source>
</evidence>
<name>A0ABN1UVN5_9ACTN</name>
<reference evidence="1 2" key="1">
    <citation type="journal article" date="2019" name="Int. J. Syst. Evol. Microbiol.">
        <title>The Global Catalogue of Microorganisms (GCM) 10K type strain sequencing project: providing services to taxonomists for standard genome sequencing and annotation.</title>
        <authorList>
            <consortium name="The Broad Institute Genomics Platform"/>
            <consortium name="The Broad Institute Genome Sequencing Center for Infectious Disease"/>
            <person name="Wu L."/>
            <person name="Ma J."/>
        </authorList>
    </citation>
    <scope>NUCLEOTIDE SEQUENCE [LARGE SCALE GENOMIC DNA]</scope>
    <source>
        <strain evidence="1 2">JCM 12696</strain>
    </source>
</reference>
<proteinExistence type="predicted"/>
<accession>A0ABN1UVN5</accession>
<dbReference type="Proteomes" id="UP001501371">
    <property type="component" value="Unassembled WGS sequence"/>
</dbReference>
<dbReference type="EMBL" id="BAAAKV010000025">
    <property type="protein sequence ID" value="GAA1171600.1"/>
    <property type="molecule type" value="Genomic_DNA"/>
</dbReference>
<dbReference type="RefSeq" id="WP_344276135.1">
    <property type="nucleotide sequence ID" value="NZ_BAAAKV010000025.1"/>
</dbReference>
<protein>
    <recommendedName>
        <fullName evidence="3">Bacterial Ig-like domain-containing protein</fullName>
    </recommendedName>
</protein>